<dbReference type="PIRSF" id="PIRSF038991">
    <property type="entry name" value="Protein_AbrB"/>
    <property type="match status" value="1"/>
</dbReference>
<feature type="transmembrane region" description="Helical" evidence="1">
    <location>
        <begin position="64"/>
        <end position="81"/>
    </location>
</feature>
<keyword evidence="1" id="KW-1133">Transmembrane helix</keyword>
<dbReference type="GO" id="GO:0016020">
    <property type="term" value="C:membrane"/>
    <property type="evidence" value="ECO:0007669"/>
    <property type="project" value="InterPro"/>
</dbReference>
<evidence type="ECO:0000256" key="1">
    <source>
        <dbReference type="SAM" id="Phobius"/>
    </source>
</evidence>
<keyword evidence="1" id="KW-0812">Transmembrane</keyword>
<dbReference type="PANTHER" id="PTHR38457:SF1">
    <property type="entry name" value="REGULATOR ABRB-RELATED"/>
    <property type="match status" value="1"/>
</dbReference>
<comment type="caution">
    <text evidence="2">The sequence shown here is derived from an EMBL/GenBank/DDBJ whole genome shotgun (WGS) entry which is preliminary data.</text>
</comment>
<dbReference type="Pfam" id="PF05145">
    <property type="entry name" value="AbrB"/>
    <property type="match status" value="1"/>
</dbReference>
<evidence type="ECO:0008006" key="4">
    <source>
        <dbReference type="Google" id="ProtNLM"/>
    </source>
</evidence>
<dbReference type="GO" id="GO:0010468">
    <property type="term" value="P:regulation of gene expression"/>
    <property type="evidence" value="ECO:0007669"/>
    <property type="project" value="InterPro"/>
</dbReference>
<feature type="transmembrane region" description="Helical" evidence="1">
    <location>
        <begin position="316"/>
        <end position="344"/>
    </location>
</feature>
<organism evidence="2 3">
    <name type="scientific">Prosthecomicrobium pneumaticum</name>
    <dbReference type="NCBI Taxonomy" id="81895"/>
    <lineage>
        <taxon>Bacteria</taxon>
        <taxon>Pseudomonadati</taxon>
        <taxon>Pseudomonadota</taxon>
        <taxon>Alphaproteobacteria</taxon>
        <taxon>Hyphomicrobiales</taxon>
        <taxon>Kaistiaceae</taxon>
        <taxon>Prosthecomicrobium</taxon>
    </lineage>
</organism>
<feature type="transmembrane region" description="Helical" evidence="1">
    <location>
        <begin position="126"/>
        <end position="144"/>
    </location>
</feature>
<dbReference type="AlphaFoldDB" id="A0A7W9CUW8"/>
<feature type="transmembrane region" description="Helical" evidence="1">
    <location>
        <begin position="15"/>
        <end position="32"/>
    </location>
</feature>
<feature type="transmembrane region" description="Helical" evidence="1">
    <location>
        <begin position="39"/>
        <end position="58"/>
    </location>
</feature>
<dbReference type="RefSeq" id="WP_183853882.1">
    <property type="nucleotide sequence ID" value="NZ_JACHOO010000002.1"/>
</dbReference>
<name>A0A7W9CUW8_9HYPH</name>
<sequence>MDEGSEPPARVLPPSVQWAALVAGTVALVAVLEWAALPAALLLGPMIAAILLSTNGGTVRPPPIAFLAAQAVVGCLVARSITPSILVSFLDDWPLLLAVVLTTLAASSLLGFLMSRWRVLPGTTGVWGSTPGAASAMVIMAGAFGADARLVAFMQYLRVVCVAGAAALIAGLMVDTSGAAPPAVVWFPPLDLLALGETLALAAVGGFVGVKLRVPAGSMLVPLVAGAVLHGTGLMAIELPPALLALAYAIVGWRIGGAFTRQALRHAFRALPQILGSILLLIAFCGGLAWLLAHFVGIDPLTAYLATSPGGMDTVAIIAAASHVDLSFVMALQTLRFLIVLLLGPALSRLVSRRLPPPPP</sequence>
<accession>A0A7W9CUW8</accession>
<reference evidence="2 3" key="1">
    <citation type="submission" date="2020-08" db="EMBL/GenBank/DDBJ databases">
        <title>Genomic Encyclopedia of Type Strains, Phase IV (KMG-IV): sequencing the most valuable type-strain genomes for metagenomic binning, comparative biology and taxonomic classification.</title>
        <authorList>
            <person name="Goeker M."/>
        </authorList>
    </citation>
    <scope>NUCLEOTIDE SEQUENCE [LARGE SCALE GENOMIC DNA]</scope>
    <source>
        <strain evidence="2 3">DSM 16268</strain>
    </source>
</reference>
<evidence type="ECO:0000313" key="2">
    <source>
        <dbReference type="EMBL" id="MBB5752330.1"/>
    </source>
</evidence>
<dbReference type="PANTHER" id="PTHR38457">
    <property type="entry name" value="REGULATOR ABRB-RELATED"/>
    <property type="match status" value="1"/>
</dbReference>
<feature type="transmembrane region" description="Helical" evidence="1">
    <location>
        <begin position="93"/>
        <end position="114"/>
    </location>
</feature>
<keyword evidence="3" id="KW-1185">Reference proteome</keyword>
<protein>
    <recommendedName>
        <fullName evidence="4">Ammonia monooxygenase</fullName>
    </recommendedName>
</protein>
<dbReference type="Proteomes" id="UP000523821">
    <property type="component" value="Unassembled WGS sequence"/>
</dbReference>
<proteinExistence type="predicted"/>
<keyword evidence="1" id="KW-0472">Membrane</keyword>
<feature type="transmembrane region" description="Helical" evidence="1">
    <location>
        <begin position="274"/>
        <end position="296"/>
    </location>
</feature>
<dbReference type="NCBIfam" id="TIGR03082">
    <property type="entry name" value="Gneg_AbrB_dup"/>
    <property type="match status" value="2"/>
</dbReference>
<gene>
    <name evidence="2" type="ORF">GGQ63_001382</name>
</gene>
<feature type="transmembrane region" description="Helical" evidence="1">
    <location>
        <begin position="156"/>
        <end position="174"/>
    </location>
</feature>
<dbReference type="EMBL" id="JACHOO010000002">
    <property type="protein sequence ID" value="MBB5752330.1"/>
    <property type="molecule type" value="Genomic_DNA"/>
</dbReference>
<dbReference type="InterPro" id="IPR017516">
    <property type="entry name" value="AbrB_dup"/>
</dbReference>
<dbReference type="InterPro" id="IPR007820">
    <property type="entry name" value="AbrB_fam"/>
</dbReference>
<evidence type="ECO:0000313" key="3">
    <source>
        <dbReference type="Proteomes" id="UP000523821"/>
    </source>
</evidence>